<dbReference type="EMBL" id="CAFBMO010000010">
    <property type="protein sequence ID" value="CAB4899621.1"/>
    <property type="molecule type" value="Genomic_DNA"/>
</dbReference>
<evidence type="ECO:0000313" key="3">
    <source>
        <dbReference type="EMBL" id="CAB4899621.1"/>
    </source>
</evidence>
<dbReference type="EMBL" id="CAEZVB010000007">
    <property type="protein sequence ID" value="CAB4615005.1"/>
    <property type="molecule type" value="Genomic_DNA"/>
</dbReference>
<evidence type="ECO:0000313" key="1">
    <source>
        <dbReference type="EMBL" id="CAB4615005.1"/>
    </source>
</evidence>
<organism evidence="1">
    <name type="scientific">freshwater metagenome</name>
    <dbReference type="NCBI Taxonomy" id="449393"/>
    <lineage>
        <taxon>unclassified sequences</taxon>
        <taxon>metagenomes</taxon>
        <taxon>ecological metagenomes</taxon>
    </lineage>
</organism>
<dbReference type="EMBL" id="CAEZWR010000018">
    <property type="protein sequence ID" value="CAB4656563.1"/>
    <property type="molecule type" value="Genomic_DNA"/>
</dbReference>
<dbReference type="InterPro" id="IPR023606">
    <property type="entry name" value="CoA-Trfase_III_dom_1_sf"/>
</dbReference>
<dbReference type="Pfam" id="PF02515">
    <property type="entry name" value="CoA_transf_3"/>
    <property type="match status" value="1"/>
</dbReference>
<dbReference type="Gene3D" id="3.30.1540.10">
    <property type="entry name" value="formyl-coa transferase, domain 3"/>
    <property type="match status" value="1"/>
</dbReference>
<dbReference type="Gene3D" id="3.40.50.10540">
    <property type="entry name" value="Crotonobetainyl-coa:carnitine coa-transferase, domain 1"/>
    <property type="match status" value="1"/>
</dbReference>
<dbReference type="SUPFAM" id="SSF89796">
    <property type="entry name" value="CoA-transferase family III (CaiB/BaiF)"/>
    <property type="match status" value="1"/>
</dbReference>
<gene>
    <name evidence="1" type="ORF">UFOPK1908_00312</name>
    <name evidence="2" type="ORF">UFOPK2282_00260</name>
    <name evidence="3" type="ORF">UFOPK3576_00385</name>
</gene>
<protein>
    <submittedName>
        <fullName evidence="1">Unannotated protein</fullName>
    </submittedName>
</protein>
<reference evidence="1" key="1">
    <citation type="submission" date="2020-05" db="EMBL/GenBank/DDBJ databases">
        <authorList>
            <person name="Chiriac C."/>
            <person name="Salcher M."/>
            <person name="Ghai R."/>
            <person name="Kavagutti S V."/>
        </authorList>
    </citation>
    <scope>NUCLEOTIDE SEQUENCE</scope>
</reference>
<evidence type="ECO:0000313" key="2">
    <source>
        <dbReference type="EMBL" id="CAB4656563.1"/>
    </source>
</evidence>
<dbReference type="GO" id="GO:0003824">
    <property type="term" value="F:catalytic activity"/>
    <property type="evidence" value="ECO:0007669"/>
    <property type="project" value="InterPro"/>
</dbReference>
<dbReference type="InterPro" id="IPR044855">
    <property type="entry name" value="CoA-Trfase_III_dom3_sf"/>
</dbReference>
<dbReference type="PANTHER" id="PTHR48228">
    <property type="entry name" value="SUCCINYL-COA--D-CITRAMALATE COA-TRANSFERASE"/>
    <property type="match status" value="1"/>
</dbReference>
<sequence length="359" mass="38854">MSGPLAGIRIVELAGLGPVPFAVNMLANMGAEVVRISRPPANPAALTGWSPFLGTEVYADLKNPDDVAKVLELVDGADVFLEGMRPGVTERLGLGPNVCVDRNSRLIYGRMTGWGQEGPMSKMAGHDINYISLTGILHSIGPKEFPVPPMSFIGDYGGGSLFLIVGILTALFERTTTGQGQVIDAAVVDGASVLMQPFLEMSNGGAFSTERESNSLDGGAPYYRVYECKDGKFVAVGAMEPQFYSAFTKTLGLDETTLLDRDDKTNWLALREQFAAIFLTDDRDSWTARFEGIDACVTPVLTHLEAPDHPHMKARNSITRHDGELKAAPAPRLSAHPFDVDAQRVGSRSTLNEVVRQWK</sequence>
<name>A0A6J6HU32_9ZZZZ</name>
<proteinExistence type="predicted"/>
<dbReference type="AlphaFoldDB" id="A0A6J6HU32"/>
<dbReference type="InterPro" id="IPR050509">
    <property type="entry name" value="CoA-transferase_III"/>
</dbReference>
<dbReference type="InterPro" id="IPR003673">
    <property type="entry name" value="CoA-Trfase_fam_III"/>
</dbReference>
<accession>A0A6J6HU32</accession>
<dbReference type="PANTHER" id="PTHR48228:SF5">
    <property type="entry name" value="ALPHA-METHYLACYL-COA RACEMASE"/>
    <property type="match status" value="1"/>
</dbReference>